<dbReference type="OrthoDB" id="9802919at2"/>
<reference evidence="9" key="1">
    <citation type="submission" date="2011-09" db="EMBL/GenBank/DDBJ databases">
        <title>The permanent draft genome of Mucilaginibacter paludis DSM 18603.</title>
        <authorList>
            <consortium name="US DOE Joint Genome Institute (JGI-PGF)"/>
            <person name="Lucas S."/>
            <person name="Han J."/>
            <person name="Lapidus A."/>
            <person name="Bruce D."/>
            <person name="Goodwin L."/>
            <person name="Pitluck S."/>
            <person name="Peters L."/>
            <person name="Kyrpides N."/>
            <person name="Mavromatis K."/>
            <person name="Ivanova N."/>
            <person name="Mikhailova N."/>
            <person name="Held B."/>
            <person name="Detter J.C."/>
            <person name="Tapia R."/>
            <person name="Han C."/>
            <person name="Land M."/>
            <person name="Hauser L."/>
            <person name="Markowitz V."/>
            <person name="Cheng J.-F."/>
            <person name="Hugenholtz P."/>
            <person name="Woyke T."/>
            <person name="Wu D."/>
            <person name="Tindall B."/>
            <person name="Brambilla E."/>
            <person name="Klenk H.-P."/>
            <person name="Eisen J.A."/>
        </authorList>
    </citation>
    <scope>NUCLEOTIDE SEQUENCE [LARGE SCALE GENOMIC DNA]</scope>
    <source>
        <strain evidence="9">DSM 18603</strain>
    </source>
</reference>
<name>H1Y1Y9_9SPHI</name>
<keyword evidence="7" id="KW-0812">Transmembrane</keyword>
<dbReference type="STRING" id="714943.Mucpa_1534"/>
<dbReference type="HOGENOM" id="CLU_028723_1_0_10"/>
<keyword evidence="7" id="KW-0645">Protease</keyword>
<feature type="active site" evidence="6">
    <location>
        <position position="52"/>
    </location>
</feature>
<feature type="domain" description="Peptidase S26" evidence="8">
    <location>
        <begin position="22"/>
        <end position="187"/>
    </location>
</feature>
<dbReference type="InterPro" id="IPR000223">
    <property type="entry name" value="Pept_S26A_signal_pept_1"/>
</dbReference>
<dbReference type="GO" id="GO:0004252">
    <property type="term" value="F:serine-type endopeptidase activity"/>
    <property type="evidence" value="ECO:0007669"/>
    <property type="project" value="InterPro"/>
</dbReference>
<dbReference type="PRINTS" id="PR00727">
    <property type="entry name" value="LEADERPTASE"/>
</dbReference>
<keyword evidence="10" id="KW-1185">Reference proteome</keyword>
<evidence type="ECO:0000256" key="3">
    <source>
        <dbReference type="ARBA" id="ARBA00013208"/>
    </source>
</evidence>
<evidence type="ECO:0000256" key="7">
    <source>
        <dbReference type="RuleBase" id="RU362042"/>
    </source>
</evidence>
<protein>
    <recommendedName>
        <fullName evidence="4 7">Signal peptidase I</fullName>
        <ecNumber evidence="3 7">3.4.21.89</ecNumber>
    </recommendedName>
</protein>
<comment type="subcellular location">
    <subcellularLocation>
        <location evidence="7">Membrane</location>
        <topology evidence="7">Single-pass type II membrane protein</topology>
    </subcellularLocation>
</comment>
<dbReference type="InterPro" id="IPR036286">
    <property type="entry name" value="LexA/Signal_pep-like_sf"/>
</dbReference>
<dbReference type="CDD" id="cd06530">
    <property type="entry name" value="S26_SPase_I"/>
    <property type="match status" value="2"/>
</dbReference>
<dbReference type="InterPro" id="IPR019533">
    <property type="entry name" value="Peptidase_S26"/>
</dbReference>
<dbReference type="SUPFAM" id="SSF51306">
    <property type="entry name" value="LexA/Signal peptidase"/>
    <property type="match status" value="1"/>
</dbReference>
<keyword evidence="7" id="KW-0472">Membrane</keyword>
<gene>
    <name evidence="9" type="ORF">Mucpa_1534</name>
</gene>
<dbReference type="PANTHER" id="PTHR43390">
    <property type="entry name" value="SIGNAL PEPTIDASE I"/>
    <property type="match status" value="1"/>
</dbReference>
<evidence type="ECO:0000256" key="5">
    <source>
        <dbReference type="ARBA" id="ARBA00022801"/>
    </source>
</evidence>
<proteinExistence type="inferred from homology"/>
<accession>H1Y1Y9</accession>
<evidence type="ECO:0000313" key="10">
    <source>
        <dbReference type="Proteomes" id="UP000002774"/>
    </source>
</evidence>
<feature type="domain" description="Peptidase S26" evidence="8">
    <location>
        <begin position="309"/>
        <end position="346"/>
    </location>
</feature>
<evidence type="ECO:0000256" key="1">
    <source>
        <dbReference type="ARBA" id="ARBA00000677"/>
    </source>
</evidence>
<dbReference type="eggNOG" id="COG0681">
    <property type="taxonomic scope" value="Bacteria"/>
</dbReference>
<evidence type="ECO:0000256" key="4">
    <source>
        <dbReference type="ARBA" id="ARBA00019232"/>
    </source>
</evidence>
<evidence type="ECO:0000259" key="8">
    <source>
        <dbReference type="Pfam" id="PF10502"/>
    </source>
</evidence>
<dbReference type="GO" id="GO:0016020">
    <property type="term" value="C:membrane"/>
    <property type="evidence" value="ECO:0007669"/>
    <property type="project" value="UniProtKB-SubCell"/>
</dbReference>
<dbReference type="GO" id="GO:0006465">
    <property type="term" value="P:signal peptide processing"/>
    <property type="evidence" value="ECO:0007669"/>
    <property type="project" value="InterPro"/>
</dbReference>
<evidence type="ECO:0000313" key="9">
    <source>
        <dbReference type="EMBL" id="EHQ25692.1"/>
    </source>
</evidence>
<dbReference type="EC" id="3.4.21.89" evidence="3 7"/>
<evidence type="ECO:0000256" key="2">
    <source>
        <dbReference type="ARBA" id="ARBA00009370"/>
    </source>
</evidence>
<organism evidence="9 10">
    <name type="scientific">Mucilaginibacter paludis DSM 18603</name>
    <dbReference type="NCBI Taxonomy" id="714943"/>
    <lineage>
        <taxon>Bacteria</taxon>
        <taxon>Pseudomonadati</taxon>
        <taxon>Bacteroidota</taxon>
        <taxon>Sphingobacteriia</taxon>
        <taxon>Sphingobacteriales</taxon>
        <taxon>Sphingobacteriaceae</taxon>
        <taxon>Mucilaginibacter</taxon>
    </lineage>
</organism>
<dbReference type="EMBL" id="CM001403">
    <property type="protein sequence ID" value="EHQ25692.1"/>
    <property type="molecule type" value="Genomic_DNA"/>
</dbReference>
<dbReference type="Gene3D" id="2.10.109.10">
    <property type="entry name" value="Umud Fragment, subunit A"/>
    <property type="match status" value="2"/>
</dbReference>
<dbReference type="PROSITE" id="PS00761">
    <property type="entry name" value="SPASE_I_3"/>
    <property type="match status" value="1"/>
</dbReference>
<keyword evidence="5 7" id="KW-0378">Hydrolase</keyword>
<dbReference type="GO" id="GO:0009003">
    <property type="term" value="F:signal peptidase activity"/>
    <property type="evidence" value="ECO:0007669"/>
    <property type="project" value="UniProtKB-EC"/>
</dbReference>
<comment type="catalytic activity">
    <reaction evidence="1 7">
        <text>Cleavage of hydrophobic, N-terminal signal or leader sequences from secreted and periplasmic proteins.</text>
        <dbReference type="EC" id="3.4.21.89"/>
    </reaction>
</comment>
<dbReference type="RefSeq" id="WP_008505550.1">
    <property type="nucleotide sequence ID" value="NZ_CM001403.1"/>
</dbReference>
<evidence type="ECO:0000256" key="6">
    <source>
        <dbReference type="PIRSR" id="PIRSR600223-1"/>
    </source>
</evidence>
<comment type="similarity">
    <text evidence="2 7">Belongs to the peptidase S26 family.</text>
</comment>
<dbReference type="Pfam" id="PF10502">
    <property type="entry name" value="Peptidase_S26"/>
    <property type="match status" value="2"/>
</dbReference>
<keyword evidence="7" id="KW-1133">Transmembrane helix</keyword>
<feature type="transmembrane region" description="Helical" evidence="7">
    <location>
        <begin position="24"/>
        <end position="48"/>
    </location>
</feature>
<dbReference type="AlphaFoldDB" id="H1Y1Y9"/>
<dbReference type="Proteomes" id="UP000002774">
    <property type="component" value="Chromosome"/>
</dbReference>
<dbReference type="InterPro" id="IPR019758">
    <property type="entry name" value="Pept_S26A_signal_pept_1_CS"/>
</dbReference>
<feature type="active site" evidence="6">
    <location>
        <position position="143"/>
    </location>
</feature>
<dbReference type="PANTHER" id="PTHR43390:SF1">
    <property type="entry name" value="CHLOROPLAST PROCESSING PEPTIDASE"/>
    <property type="match status" value="1"/>
</dbReference>
<dbReference type="NCBIfam" id="TIGR02227">
    <property type="entry name" value="sigpep_I_bact"/>
    <property type="match status" value="2"/>
</dbReference>
<sequence>MQWKFNFKKQPGTSKPKKSKTREWLDAVMFAAVAATLIRGLLFSAYAIPSGSMESSLLTGDYLFVSKINYGPRMPFTPVAVPFLESTITQYNIKTYWDGIKLPYFRLPGLSEIKKGDIVVFNKPEEADPSYNRPVDARTNLIKRCQATPGDVLTIVNTQVYINGKAAPNAEKAQTSYQVVTDGMAMNELIFKQLHIEVLRQSDMNNYEMIIPNESVSVLKSYSNIKSVTPVVEAAGIYDASVFPHNEKFKWNMDNLGPLTLPKRGMTIALNDSTMILYRRAIELYENNKVAVNGKDIMINGKKADTYTFKMNYYWMMGDNRHNSLDSRFWGYVPEDHVVGKAMITWMSIDSAGTFLDKVRWNRILKPIK</sequence>